<comment type="similarity">
    <text evidence="2">Belongs to the drug/metabolite transporter (DMT) superfamily. 10 TMS drug/metabolite exporter (DME) (TC 2.A.7.3) family.</text>
</comment>
<feature type="transmembrane region" description="Helical" evidence="6">
    <location>
        <begin position="12"/>
        <end position="30"/>
    </location>
</feature>
<evidence type="ECO:0000256" key="1">
    <source>
        <dbReference type="ARBA" id="ARBA00004141"/>
    </source>
</evidence>
<dbReference type="SUPFAM" id="SSF103481">
    <property type="entry name" value="Multidrug resistance efflux transporter EmrE"/>
    <property type="match status" value="2"/>
</dbReference>
<reference evidence="8 9" key="1">
    <citation type="submission" date="2018-07" db="EMBL/GenBank/DDBJ databases">
        <title>Genomic Encyclopedia of Type Strains, Phase III (KMG-III): the genomes of soil and plant-associated and newly described type strains.</title>
        <authorList>
            <person name="Whitman W."/>
        </authorList>
    </citation>
    <scope>NUCLEOTIDE SEQUENCE [LARGE SCALE GENOMIC DNA]</scope>
    <source>
        <strain evidence="8 9">CECT 8488</strain>
    </source>
</reference>
<dbReference type="Proteomes" id="UP000256845">
    <property type="component" value="Unassembled WGS sequence"/>
</dbReference>
<dbReference type="Pfam" id="PF00892">
    <property type="entry name" value="EamA"/>
    <property type="match status" value="2"/>
</dbReference>
<sequence length="317" mass="33543">MISNGMNGEVLAAAGSVLLACFFFSLMFFLPKIAGADLGWQQVAFIRFASAFICICLFIAVRHKPSQWPGVVASRQPLKHVIRACFGVGAVGCIVYAAGHMHFADVMTISFTKGGFLLLFSAIFLKEAVGLKRCLAIALSFLGAICVIFAQGQSISPAIFTGPAGIALMAAAFIAAEITYLKQASSGDRLMPMLFIVNGTGTALSALLCLLSDQGMPWTGWVPLLLLMGPLAFVGQSLNFLAHCKADATFLAPFAYVTILYSAVLGWIFFGEALTVWGFIGAGFLVASGLVVTRTPANTIVGAQRVDLSVGQRRHSG</sequence>
<keyword evidence="9" id="KW-1185">Reference proteome</keyword>
<evidence type="ECO:0000256" key="4">
    <source>
        <dbReference type="ARBA" id="ARBA00022989"/>
    </source>
</evidence>
<dbReference type="OrthoDB" id="9812899at2"/>
<feature type="transmembrane region" description="Helical" evidence="6">
    <location>
        <begin position="218"/>
        <end position="238"/>
    </location>
</feature>
<protein>
    <submittedName>
        <fullName evidence="8">Drug/metabolite transporter (DMT)-like permease</fullName>
    </submittedName>
</protein>
<comment type="caution">
    <text evidence="8">The sequence shown here is derived from an EMBL/GenBank/DDBJ whole genome shotgun (WGS) entry which is preliminary data.</text>
</comment>
<feature type="domain" description="EamA" evidence="7">
    <location>
        <begin position="16"/>
        <end position="148"/>
    </location>
</feature>
<feature type="transmembrane region" description="Helical" evidence="6">
    <location>
        <begin position="106"/>
        <end position="125"/>
    </location>
</feature>
<evidence type="ECO:0000259" key="7">
    <source>
        <dbReference type="Pfam" id="PF00892"/>
    </source>
</evidence>
<evidence type="ECO:0000313" key="9">
    <source>
        <dbReference type="Proteomes" id="UP000256845"/>
    </source>
</evidence>
<evidence type="ECO:0000256" key="2">
    <source>
        <dbReference type="ARBA" id="ARBA00009853"/>
    </source>
</evidence>
<feature type="transmembrane region" description="Helical" evidence="6">
    <location>
        <begin position="42"/>
        <end position="61"/>
    </location>
</feature>
<proteinExistence type="inferred from homology"/>
<dbReference type="PANTHER" id="PTHR22911">
    <property type="entry name" value="ACYL-MALONYL CONDENSING ENZYME-RELATED"/>
    <property type="match status" value="1"/>
</dbReference>
<feature type="domain" description="EamA" evidence="7">
    <location>
        <begin position="166"/>
        <end position="292"/>
    </location>
</feature>
<feature type="transmembrane region" description="Helical" evidence="6">
    <location>
        <begin position="250"/>
        <end position="270"/>
    </location>
</feature>
<dbReference type="InterPro" id="IPR037185">
    <property type="entry name" value="EmrE-like"/>
</dbReference>
<dbReference type="EMBL" id="QRDW01000001">
    <property type="protein sequence ID" value="RED53376.1"/>
    <property type="molecule type" value="Genomic_DNA"/>
</dbReference>
<organism evidence="8 9">
    <name type="scientific">Aestuariispira insulae</name>
    <dbReference type="NCBI Taxonomy" id="1461337"/>
    <lineage>
        <taxon>Bacteria</taxon>
        <taxon>Pseudomonadati</taxon>
        <taxon>Pseudomonadota</taxon>
        <taxon>Alphaproteobacteria</taxon>
        <taxon>Rhodospirillales</taxon>
        <taxon>Kiloniellaceae</taxon>
        <taxon>Aestuariispira</taxon>
    </lineage>
</organism>
<keyword evidence="4 6" id="KW-1133">Transmembrane helix</keyword>
<evidence type="ECO:0000256" key="5">
    <source>
        <dbReference type="ARBA" id="ARBA00023136"/>
    </source>
</evidence>
<dbReference type="AlphaFoldDB" id="A0A3D9HWU4"/>
<dbReference type="PANTHER" id="PTHR22911:SF6">
    <property type="entry name" value="SOLUTE CARRIER FAMILY 35 MEMBER G1"/>
    <property type="match status" value="1"/>
</dbReference>
<feature type="transmembrane region" description="Helical" evidence="6">
    <location>
        <begin position="158"/>
        <end position="181"/>
    </location>
</feature>
<gene>
    <name evidence="8" type="ORF">DFP90_101164</name>
</gene>
<feature type="transmembrane region" description="Helical" evidence="6">
    <location>
        <begin position="81"/>
        <end position="100"/>
    </location>
</feature>
<dbReference type="GO" id="GO:0016020">
    <property type="term" value="C:membrane"/>
    <property type="evidence" value="ECO:0007669"/>
    <property type="project" value="UniProtKB-SubCell"/>
</dbReference>
<dbReference type="InterPro" id="IPR000620">
    <property type="entry name" value="EamA_dom"/>
</dbReference>
<feature type="transmembrane region" description="Helical" evidence="6">
    <location>
        <begin position="134"/>
        <end position="152"/>
    </location>
</feature>
<evidence type="ECO:0000256" key="3">
    <source>
        <dbReference type="ARBA" id="ARBA00022692"/>
    </source>
</evidence>
<name>A0A3D9HWU4_9PROT</name>
<feature type="transmembrane region" description="Helical" evidence="6">
    <location>
        <begin position="193"/>
        <end position="212"/>
    </location>
</feature>
<evidence type="ECO:0000256" key="6">
    <source>
        <dbReference type="SAM" id="Phobius"/>
    </source>
</evidence>
<keyword evidence="3 6" id="KW-0812">Transmembrane</keyword>
<comment type="subcellular location">
    <subcellularLocation>
        <location evidence="1">Membrane</location>
        <topology evidence="1">Multi-pass membrane protein</topology>
    </subcellularLocation>
</comment>
<evidence type="ECO:0000313" key="8">
    <source>
        <dbReference type="EMBL" id="RED53376.1"/>
    </source>
</evidence>
<keyword evidence="5 6" id="KW-0472">Membrane</keyword>
<accession>A0A3D9HWU4</accession>
<feature type="transmembrane region" description="Helical" evidence="6">
    <location>
        <begin position="276"/>
        <end position="293"/>
    </location>
</feature>
<dbReference type="RefSeq" id="WP_115934528.1">
    <property type="nucleotide sequence ID" value="NZ_QRDW01000001.1"/>
</dbReference>